<dbReference type="Pfam" id="PF05359">
    <property type="entry name" value="DUF748"/>
    <property type="match status" value="1"/>
</dbReference>
<dbReference type="Proteomes" id="UP000635983">
    <property type="component" value="Unassembled WGS sequence"/>
</dbReference>
<comment type="caution">
    <text evidence="1">The sequence shown here is derived from an EMBL/GenBank/DDBJ whole genome shotgun (WGS) entry which is preliminary data.</text>
</comment>
<organism evidence="1 2">
    <name type="scientific">Pseudomonas matsuisoli</name>
    <dbReference type="NCBI Taxonomy" id="1515666"/>
    <lineage>
        <taxon>Bacteria</taxon>
        <taxon>Pseudomonadati</taxon>
        <taxon>Pseudomonadota</taxon>
        <taxon>Gammaproteobacteria</taxon>
        <taxon>Pseudomonadales</taxon>
        <taxon>Pseudomonadaceae</taxon>
        <taxon>Pseudomonas</taxon>
    </lineage>
</organism>
<gene>
    <name evidence="1" type="ORF">GCM10009304_02110</name>
</gene>
<protein>
    <recommendedName>
        <fullName evidence="3">DUF748 domain-containing protein</fullName>
    </recommendedName>
</protein>
<evidence type="ECO:0000313" key="2">
    <source>
        <dbReference type="Proteomes" id="UP000635983"/>
    </source>
</evidence>
<accession>A0A917PIN2</accession>
<evidence type="ECO:0008006" key="3">
    <source>
        <dbReference type="Google" id="ProtNLM"/>
    </source>
</evidence>
<reference evidence="1" key="1">
    <citation type="journal article" date="2014" name="Int. J. Syst. Evol. Microbiol.">
        <title>Complete genome sequence of Corynebacterium casei LMG S-19264T (=DSM 44701T), isolated from a smear-ripened cheese.</title>
        <authorList>
            <consortium name="US DOE Joint Genome Institute (JGI-PGF)"/>
            <person name="Walter F."/>
            <person name="Albersmeier A."/>
            <person name="Kalinowski J."/>
            <person name="Ruckert C."/>
        </authorList>
    </citation>
    <scope>NUCLEOTIDE SEQUENCE</scope>
    <source>
        <strain evidence="1">JCM 30078</strain>
    </source>
</reference>
<dbReference type="RefSeq" id="WP_188981285.1">
    <property type="nucleotide sequence ID" value="NZ_BMPO01000001.1"/>
</dbReference>
<proteinExistence type="predicted"/>
<reference evidence="1" key="2">
    <citation type="submission" date="2020-09" db="EMBL/GenBank/DDBJ databases">
        <authorList>
            <person name="Sun Q."/>
            <person name="Ohkuma M."/>
        </authorList>
    </citation>
    <scope>NUCLEOTIDE SEQUENCE</scope>
    <source>
        <strain evidence="1">JCM 30078</strain>
    </source>
</reference>
<sequence>MKRRYRLPVIILLCIAGLLLIFQLAAPSVIRHYLNERLADMGDYRGHIAAVQLRWWEGAYRIQGLVIEKKDADVPVPLLDAPDTEIAVSWRALWNEGAIVARVVFNGLRISFVDTPGKQDQTGEGVDWRVQLEKLLPITLDEVRVNGGRVAFRNFQANPPVDVYVDDIDAQAFNLTNTRDAQNRRSASFKGQGRLLGQAPVEVTSRFDPLVRMDNFDIQLRTTDLELIRLNDFAKAYGRFDFKAGTGDLVTEIEVDDSQVSGYVKPLLKNVEVFDWEQDVEQKGFIQGVWEAIVGGGETALKNQRKDQFATRIELSGSTKDTNVSAFSALIAILRNAFVQAFTPRFERALDKE</sequence>
<name>A0A917PIN2_9PSED</name>
<evidence type="ECO:0000313" key="1">
    <source>
        <dbReference type="EMBL" id="GGJ79974.1"/>
    </source>
</evidence>
<dbReference type="AlphaFoldDB" id="A0A917PIN2"/>
<dbReference type="InterPro" id="IPR008023">
    <property type="entry name" value="DUF748"/>
</dbReference>
<keyword evidence="2" id="KW-1185">Reference proteome</keyword>
<dbReference type="EMBL" id="BMPO01000001">
    <property type="protein sequence ID" value="GGJ79974.1"/>
    <property type="molecule type" value="Genomic_DNA"/>
</dbReference>